<keyword evidence="1" id="KW-1133">Transmembrane helix</keyword>
<evidence type="ECO:0000256" key="1">
    <source>
        <dbReference type="SAM" id="Phobius"/>
    </source>
</evidence>
<organism evidence="2 3">
    <name type="scientific">Bacteroides oleiciplenus</name>
    <dbReference type="NCBI Taxonomy" id="626931"/>
    <lineage>
        <taxon>Bacteria</taxon>
        <taxon>Pseudomonadati</taxon>
        <taxon>Bacteroidota</taxon>
        <taxon>Bacteroidia</taxon>
        <taxon>Bacteroidales</taxon>
        <taxon>Bacteroidaceae</taxon>
        <taxon>Bacteroides</taxon>
    </lineage>
</organism>
<evidence type="ECO:0000313" key="2">
    <source>
        <dbReference type="EMBL" id="RGN33831.1"/>
    </source>
</evidence>
<accession>A0A3E5B8C5</accession>
<feature type="transmembrane region" description="Helical" evidence="1">
    <location>
        <begin position="123"/>
        <end position="145"/>
    </location>
</feature>
<keyword evidence="1" id="KW-0812">Transmembrane</keyword>
<name>A0A3E5B8C5_9BACE</name>
<evidence type="ECO:0000313" key="3">
    <source>
        <dbReference type="Proteomes" id="UP000260983"/>
    </source>
</evidence>
<keyword evidence="1" id="KW-0472">Membrane</keyword>
<sequence length="149" mass="17158">MDKTEYDISKIAKVLEGIKSRLDRNSGVKAELIYKAKDLDRVLFAGNTDDNTSISSIEGDKQIYETFLYYLENEGLVKIMADKSGISFHLTPKGHTFKTYGGFTALEKEEEKRQKKEKIKQRLWEFSGWIFAAIAGFAEKIFNFIRELL</sequence>
<protein>
    <submittedName>
        <fullName evidence="2">Uncharacterized protein</fullName>
    </submittedName>
</protein>
<dbReference type="Proteomes" id="UP000260983">
    <property type="component" value="Unassembled WGS sequence"/>
</dbReference>
<gene>
    <name evidence="2" type="ORF">DXB65_15230</name>
</gene>
<proteinExistence type="predicted"/>
<dbReference type="EMBL" id="QSUL01000010">
    <property type="protein sequence ID" value="RGN33831.1"/>
    <property type="molecule type" value="Genomic_DNA"/>
</dbReference>
<dbReference type="RefSeq" id="WP_117724745.1">
    <property type="nucleotide sequence ID" value="NZ_QSUL01000010.1"/>
</dbReference>
<dbReference type="AlphaFoldDB" id="A0A3E5B8C5"/>
<comment type="caution">
    <text evidence="2">The sequence shown here is derived from an EMBL/GenBank/DDBJ whole genome shotgun (WGS) entry which is preliminary data.</text>
</comment>
<reference evidence="2 3" key="1">
    <citation type="submission" date="2018-08" db="EMBL/GenBank/DDBJ databases">
        <title>A genome reference for cultivated species of the human gut microbiota.</title>
        <authorList>
            <person name="Zou Y."/>
            <person name="Xue W."/>
            <person name="Luo G."/>
        </authorList>
    </citation>
    <scope>NUCLEOTIDE SEQUENCE [LARGE SCALE GENOMIC DNA]</scope>
    <source>
        <strain evidence="2 3">OM05-15BH</strain>
    </source>
</reference>